<keyword evidence="16" id="KW-1185">Reference proteome</keyword>
<feature type="domain" description="Disease resistance R13L4/SHOC-2-like LRR" evidence="14">
    <location>
        <begin position="313"/>
        <end position="528"/>
    </location>
</feature>
<evidence type="ECO:0000256" key="5">
    <source>
        <dbReference type="ARBA" id="ARBA00022692"/>
    </source>
</evidence>
<evidence type="ECO:0000256" key="10">
    <source>
        <dbReference type="ARBA" id="ARBA00023170"/>
    </source>
</evidence>
<evidence type="ECO:0000256" key="6">
    <source>
        <dbReference type="ARBA" id="ARBA00022729"/>
    </source>
</evidence>
<proteinExistence type="inferred from homology"/>
<name>A0ABD1MPJ4_9FABA</name>
<evidence type="ECO:0000256" key="11">
    <source>
        <dbReference type="ARBA" id="ARBA00023180"/>
    </source>
</evidence>
<keyword evidence="8" id="KW-1133">Transmembrane helix</keyword>
<dbReference type="FunFam" id="3.80.10.10:FF:000095">
    <property type="entry name" value="LRR receptor-like serine/threonine-protein kinase GSO1"/>
    <property type="match status" value="1"/>
</dbReference>
<dbReference type="InterPro" id="IPR032675">
    <property type="entry name" value="LRR_dom_sf"/>
</dbReference>
<protein>
    <recommendedName>
        <fullName evidence="17">Leucine-rich repeat-containing N-terminal plant-type domain-containing protein</fullName>
    </recommendedName>
</protein>
<dbReference type="SMART" id="SM00369">
    <property type="entry name" value="LRR_TYP"/>
    <property type="match status" value="11"/>
</dbReference>
<evidence type="ECO:0000256" key="3">
    <source>
        <dbReference type="ARBA" id="ARBA00022475"/>
    </source>
</evidence>
<keyword evidence="9" id="KW-0472">Membrane</keyword>
<evidence type="ECO:0000256" key="4">
    <source>
        <dbReference type="ARBA" id="ARBA00022614"/>
    </source>
</evidence>
<dbReference type="InterPro" id="IPR003591">
    <property type="entry name" value="Leu-rich_rpt_typical-subtyp"/>
</dbReference>
<evidence type="ECO:0000256" key="1">
    <source>
        <dbReference type="ARBA" id="ARBA00004251"/>
    </source>
</evidence>
<dbReference type="Proteomes" id="UP001603857">
    <property type="component" value="Unassembled WGS sequence"/>
</dbReference>
<dbReference type="FunFam" id="3.80.10.10:FF:000111">
    <property type="entry name" value="LRR receptor-like serine/threonine-protein kinase ERECTA"/>
    <property type="match status" value="1"/>
</dbReference>
<evidence type="ECO:0000256" key="2">
    <source>
        <dbReference type="ARBA" id="ARBA00009592"/>
    </source>
</evidence>
<feature type="chain" id="PRO_5044797427" description="Leucine-rich repeat-containing N-terminal plant-type domain-containing protein" evidence="12">
    <location>
        <begin position="19"/>
        <end position="1063"/>
    </location>
</feature>
<keyword evidence="4" id="KW-0433">Leucine-rich repeat</keyword>
<dbReference type="SUPFAM" id="SSF52058">
    <property type="entry name" value="L domain-like"/>
    <property type="match status" value="3"/>
</dbReference>
<dbReference type="InterPro" id="IPR001611">
    <property type="entry name" value="Leu-rich_rpt"/>
</dbReference>
<evidence type="ECO:0000256" key="8">
    <source>
        <dbReference type="ARBA" id="ARBA00022989"/>
    </source>
</evidence>
<keyword evidence="10" id="KW-0675">Receptor</keyword>
<comment type="caution">
    <text evidence="15">The sequence shown here is derived from an EMBL/GenBank/DDBJ whole genome shotgun (WGS) entry which is preliminary data.</text>
</comment>
<gene>
    <name evidence="15" type="ORF">Fmac_012160</name>
</gene>
<evidence type="ECO:0000256" key="9">
    <source>
        <dbReference type="ARBA" id="ARBA00023136"/>
    </source>
</evidence>
<dbReference type="InterPro" id="IPR013210">
    <property type="entry name" value="LRR_N_plant-typ"/>
</dbReference>
<comment type="similarity">
    <text evidence="2">Belongs to the RLP family.</text>
</comment>
<keyword evidence="3" id="KW-1003">Cell membrane</keyword>
<dbReference type="AlphaFoldDB" id="A0ABD1MPJ4"/>
<dbReference type="PANTHER" id="PTHR48061:SF49">
    <property type="entry name" value="DISEASE RESISTANCE FAMILY PROTEIN_LRR PROTEIN"/>
    <property type="match status" value="1"/>
</dbReference>
<evidence type="ECO:0000259" key="13">
    <source>
        <dbReference type="Pfam" id="PF08263"/>
    </source>
</evidence>
<feature type="signal peptide" evidence="12">
    <location>
        <begin position="1"/>
        <end position="18"/>
    </location>
</feature>
<sequence>MMSLHWLCLCNHVLVVSGLCLDEQRSLLLQLKKSITFRDDIDKRSSRLTWWNASHDCCSWMGVTCDLKGHVTGLDLSEEFIQGGFDNSSVLFSLQHLQKLNLAFNDFHHEIPARFNKLDKLSYLNLSTSSFMGQIPIEISQLTRLVTLDLSVQYFRLGHELIIKNPSLLKLVQNLTSIRQLYLDGVIISASGHEWCNALLPLHDLQELSMSGCNLSGPLVPSLATLKNLSVIVLYWNNLSSPVPQTFAHFKDLTILNLASCRLTGTFPQVVFNIETLSFIDISNNDNLHGFFPDFPLSGSLQTLKVGLTMFGGALPHSIGNMRHLAELDLSNCGFKGRIPNSLSNLTELISLDLASNNFIGPMPPFDMAKNLTSLYLYNNDLSGTIPSSHFEGLHNLESIYLSSNSFTGAIPSSLFTLRSLRELWLDFNQFDQFQLEEFMNVSSSILDLDLSCNNLSGPFPTSFFQLTTLSILKLSSNNLNGSTQLNKLWELKGLDLLDLSYNNLSDNVNFTNVEPSSFPNLTTLTLISCDLRNFPVFLRSLSTLVSLDLSDNQIQGIVPNWIWKLHDLYSLNISQNYLTHLEGPLPNLNSNLNNLDLHCNKLQGPLPIFAKYAMYLDFSSNKFSTFIPQDIGNYLSQIYFLSLSNNTLHGSIPDSICNASQLQVLDLSINNISGIIPPCLMMMSDILEVLNLKNNNLSGFIPNTMTAACSLWTLDLHGNLLDGPIPKSIVNCSKLEVLDLGSNQIIDGFPCFLKEISQLRILVLRNNKFQGSMRCAKTNTTWEMLQIVDIALNNFSGQLPRKFLSTWKRFIIHNEVVEKLAKNIDRWSLFRTISAYYQISVSITKKGLKTDLVTILTIYTCIDFSSNRFEGPIPEELMEFKELHFLNLSNNALSGEIPSTIGNMRQLESLDFSQNSLNGEIPVQIASLTFLSYLNLSFNHLVGKIPTGTQIQSFQASSFEGNNGLYGSPLPSVENRNGTNSWMLPQQKCGKLVCTVDWNFISVEVGLVFGHGIVFGPILIWKGWRIWYWKLIHKILCWIFPQMYLEYVTQRGQPYTTLRWGH</sequence>
<reference evidence="15 16" key="1">
    <citation type="submission" date="2024-08" db="EMBL/GenBank/DDBJ databases">
        <title>Insights into the chromosomal genome structure of Flemingia macrophylla.</title>
        <authorList>
            <person name="Ding Y."/>
            <person name="Zhao Y."/>
            <person name="Bi W."/>
            <person name="Wu M."/>
            <person name="Zhao G."/>
            <person name="Gong Y."/>
            <person name="Li W."/>
            <person name="Zhang P."/>
        </authorList>
    </citation>
    <scope>NUCLEOTIDE SEQUENCE [LARGE SCALE GENOMIC DNA]</scope>
    <source>
        <strain evidence="15">DYQJB</strain>
        <tissue evidence="15">Leaf</tissue>
    </source>
</reference>
<evidence type="ECO:0000256" key="12">
    <source>
        <dbReference type="SAM" id="SignalP"/>
    </source>
</evidence>
<evidence type="ECO:0000259" key="14">
    <source>
        <dbReference type="Pfam" id="PF23598"/>
    </source>
</evidence>
<dbReference type="Pfam" id="PF08263">
    <property type="entry name" value="LRRNT_2"/>
    <property type="match status" value="1"/>
</dbReference>
<dbReference type="SMART" id="SM00365">
    <property type="entry name" value="LRR_SD22"/>
    <property type="match status" value="4"/>
</dbReference>
<dbReference type="GO" id="GO:0005886">
    <property type="term" value="C:plasma membrane"/>
    <property type="evidence" value="ECO:0007669"/>
    <property type="project" value="UniProtKB-SubCell"/>
</dbReference>
<accession>A0ABD1MPJ4</accession>
<organism evidence="15 16">
    <name type="scientific">Flemingia macrophylla</name>
    <dbReference type="NCBI Taxonomy" id="520843"/>
    <lineage>
        <taxon>Eukaryota</taxon>
        <taxon>Viridiplantae</taxon>
        <taxon>Streptophyta</taxon>
        <taxon>Embryophyta</taxon>
        <taxon>Tracheophyta</taxon>
        <taxon>Spermatophyta</taxon>
        <taxon>Magnoliopsida</taxon>
        <taxon>eudicotyledons</taxon>
        <taxon>Gunneridae</taxon>
        <taxon>Pentapetalae</taxon>
        <taxon>rosids</taxon>
        <taxon>fabids</taxon>
        <taxon>Fabales</taxon>
        <taxon>Fabaceae</taxon>
        <taxon>Papilionoideae</taxon>
        <taxon>50 kb inversion clade</taxon>
        <taxon>NPAAA clade</taxon>
        <taxon>indigoferoid/millettioid clade</taxon>
        <taxon>Phaseoleae</taxon>
        <taxon>Flemingia</taxon>
    </lineage>
</organism>
<dbReference type="Pfam" id="PF00560">
    <property type="entry name" value="LRR_1"/>
    <property type="match status" value="8"/>
</dbReference>
<dbReference type="InterPro" id="IPR055414">
    <property type="entry name" value="LRR_R13L4/SHOC2-like"/>
</dbReference>
<dbReference type="PANTHER" id="PTHR48061">
    <property type="entry name" value="LEUCINE-RICH REPEAT RECEPTOR PROTEIN KINASE EMS1-LIKE-RELATED"/>
    <property type="match status" value="1"/>
</dbReference>
<keyword evidence="7" id="KW-0677">Repeat</keyword>
<comment type="subcellular location">
    <subcellularLocation>
        <location evidence="1">Cell membrane</location>
        <topology evidence="1">Single-pass type I membrane protein</topology>
    </subcellularLocation>
</comment>
<dbReference type="InterPro" id="IPR046956">
    <property type="entry name" value="RLP23-like"/>
</dbReference>
<evidence type="ECO:0000313" key="16">
    <source>
        <dbReference type="Proteomes" id="UP001603857"/>
    </source>
</evidence>
<dbReference type="Gene3D" id="3.80.10.10">
    <property type="entry name" value="Ribonuclease Inhibitor"/>
    <property type="match status" value="5"/>
</dbReference>
<feature type="domain" description="Leucine-rich repeat-containing N-terminal plant-type" evidence="13">
    <location>
        <begin position="22"/>
        <end position="66"/>
    </location>
</feature>
<evidence type="ECO:0000256" key="7">
    <source>
        <dbReference type="ARBA" id="ARBA00022737"/>
    </source>
</evidence>
<evidence type="ECO:0000313" key="15">
    <source>
        <dbReference type="EMBL" id="KAL2337714.1"/>
    </source>
</evidence>
<keyword evidence="5" id="KW-0812">Transmembrane</keyword>
<keyword evidence="6 12" id="KW-0732">Signal</keyword>
<evidence type="ECO:0008006" key="17">
    <source>
        <dbReference type="Google" id="ProtNLM"/>
    </source>
</evidence>
<keyword evidence="11" id="KW-0325">Glycoprotein</keyword>
<dbReference type="Pfam" id="PF23598">
    <property type="entry name" value="LRR_14"/>
    <property type="match status" value="1"/>
</dbReference>
<dbReference type="EMBL" id="JBGMDY010000004">
    <property type="protein sequence ID" value="KAL2337714.1"/>
    <property type="molecule type" value="Genomic_DNA"/>
</dbReference>